<dbReference type="InterPro" id="IPR016181">
    <property type="entry name" value="Acyl_CoA_acyltransferase"/>
</dbReference>
<dbReference type="Pfam" id="PF13302">
    <property type="entry name" value="Acetyltransf_3"/>
    <property type="match status" value="2"/>
</dbReference>
<dbReference type="CDD" id="cd04301">
    <property type="entry name" value="NAT_SF"/>
    <property type="match status" value="1"/>
</dbReference>
<dbReference type="GO" id="GO:0016747">
    <property type="term" value="F:acyltransferase activity, transferring groups other than amino-acyl groups"/>
    <property type="evidence" value="ECO:0007669"/>
    <property type="project" value="InterPro"/>
</dbReference>
<accession>A0A9D1YWY1</accession>
<sequence>MLDARLLPLRSDRAVLRSMRPSDASAYASGAADPTVRRYAHLPEPEYTEASVIALIKGAIGEGLERGDLAVLTIADPATDAFSGSLVLFGASKGSVEVGFWVHPDHRGKGVAVGALAVAVEFARRSGFTRLTARTVPENQASQRVLERTGFVQGETTRDVAPSGQEVALMHYLLDLEPITLFPLQTERLRLRLHQHADAPALQHIYSRPDVARYLLDEPWSETEAARQLGARMMKTGLNSTSAALALVIEHKGEVIGDVQLWLTNIERRVAEIGWVIDPAYGGRGLATEAVRTVLTLGFDQGDLHRIAAQMDARNEASARLAQRAGMQREAHLRQDWWSKGEWTDTLIYGVLATDVSPGSPR</sequence>
<dbReference type="PANTHER" id="PTHR43792:SF1">
    <property type="entry name" value="N-ACETYLTRANSFERASE DOMAIN-CONTAINING PROTEIN"/>
    <property type="match status" value="1"/>
</dbReference>
<dbReference type="AlphaFoldDB" id="A0A9D1YWY1"/>
<evidence type="ECO:0000313" key="2">
    <source>
        <dbReference type="EMBL" id="HIY67329.1"/>
    </source>
</evidence>
<dbReference type="InterPro" id="IPR000182">
    <property type="entry name" value="GNAT_dom"/>
</dbReference>
<organism evidence="2 3">
    <name type="scientific">Candidatus Agrococcus pullicola</name>
    <dbReference type="NCBI Taxonomy" id="2838429"/>
    <lineage>
        <taxon>Bacteria</taxon>
        <taxon>Bacillati</taxon>
        <taxon>Actinomycetota</taxon>
        <taxon>Actinomycetes</taxon>
        <taxon>Micrococcales</taxon>
        <taxon>Microbacteriaceae</taxon>
        <taxon>Agrococcus</taxon>
    </lineage>
</organism>
<evidence type="ECO:0000259" key="1">
    <source>
        <dbReference type="PROSITE" id="PS51186"/>
    </source>
</evidence>
<dbReference type="SUPFAM" id="SSF55729">
    <property type="entry name" value="Acyl-CoA N-acyltransferases (Nat)"/>
    <property type="match status" value="2"/>
</dbReference>
<dbReference type="PROSITE" id="PS51186">
    <property type="entry name" value="GNAT"/>
    <property type="match status" value="2"/>
</dbReference>
<evidence type="ECO:0000313" key="3">
    <source>
        <dbReference type="Proteomes" id="UP000824005"/>
    </source>
</evidence>
<dbReference type="InterPro" id="IPR051531">
    <property type="entry name" value="N-acetyltransferase"/>
</dbReference>
<name>A0A9D1YWY1_9MICO</name>
<dbReference type="EMBL" id="DXDC01000413">
    <property type="protein sequence ID" value="HIY67329.1"/>
    <property type="molecule type" value="Genomic_DNA"/>
</dbReference>
<feature type="domain" description="N-acetyltransferase" evidence="1">
    <location>
        <begin position="189"/>
        <end position="348"/>
    </location>
</feature>
<dbReference type="PANTHER" id="PTHR43792">
    <property type="entry name" value="GNAT FAMILY, PUTATIVE (AFU_ORTHOLOGUE AFUA_3G00765)-RELATED-RELATED"/>
    <property type="match status" value="1"/>
</dbReference>
<proteinExistence type="predicted"/>
<reference evidence="2" key="2">
    <citation type="submission" date="2021-04" db="EMBL/GenBank/DDBJ databases">
        <authorList>
            <person name="Gilroy R."/>
        </authorList>
    </citation>
    <scope>NUCLEOTIDE SEQUENCE</scope>
    <source>
        <strain evidence="2">ChiGjej1B1-98</strain>
    </source>
</reference>
<dbReference type="Gene3D" id="3.40.630.30">
    <property type="match status" value="2"/>
</dbReference>
<protein>
    <submittedName>
        <fullName evidence="2">GNAT N-acetyltransferase</fullName>
    </submittedName>
</protein>
<dbReference type="Proteomes" id="UP000824005">
    <property type="component" value="Unassembled WGS sequence"/>
</dbReference>
<comment type="caution">
    <text evidence="2">The sequence shown here is derived from an EMBL/GenBank/DDBJ whole genome shotgun (WGS) entry which is preliminary data.</text>
</comment>
<gene>
    <name evidence="2" type="ORF">H9830_13760</name>
</gene>
<reference evidence="2" key="1">
    <citation type="journal article" date="2021" name="PeerJ">
        <title>Extensive microbial diversity within the chicken gut microbiome revealed by metagenomics and culture.</title>
        <authorList>
            <person name="Gilroy R."/>
            <person name="Ravi A."/>
            <person name="Getino M."/>
            <person name="Pursley I."/>
            <person name="Horton D.L."/>
            <person name="Alikhan N.F."/>
            <person name="Baker D."/>
            <person name="Gharbi K."/>
            <person name="Hall N."/>
            <person name="Watson M."/>
            <person name="Adriaenssens E.M."/>
            <person name="Foster-Nyarko E."/>
            <person name="Jarju S."/>
            <person name="Secka A."/>
            <person name="Antonio M."/>
            <person name="Oren A."/>
            <person name="Chaudhuri R.R."/>
            <person name="La Ragione R."/>
            <person name="Hildebrand F."/>
            <person name="Pallen M.J."/>
        </authorList>
    </citation>
    <scope>NUCLEOTIDE SEQUENCE</scope>
    <source>
        <strain evidence="2">ChiGjej1B1-98</strain>
    </source>
</reference>
<feature type="domain" description="N-acetyltransferase" evidence="1">
    <location>
        <begin position="14"/>
        <end position="175"/>
    </location>
</feature>